<keyword evidence="9" id="KW-1185">Reference proteome</keyword>
<dbReference type="SUPFAM" id="SSF142019">
    <property type="entry name" value="Nqo1 FMN-binding domain-like"/>
    <property type="match status" value="1"/>
</dbReference>
<dbReference type="InterPro" id="IPR037225">
    <property type="entry name" value="Nuo51_FMN-bd_sf"/>
</dbReference>
<comment type="cofactor">
    <cofactor evidence="1">
        <name>FMN</name>
        <dbReference type="ChEBI" id="CHEBI:58210"/>
    </cofactor>
</comment>
<evidence type="ECO:0000313" key="9">
    <source>
        <dbReference type="Proteomes" id="UP000004980"/>
    </source>
</evidence>
<dbReference type="SUPFAM" id="SSF142984">
    <property type="entry name" value="Nqo1 middle domain-like"/>
    <property type="match status" value="1"/>
</dbReference>
<dbReference type="RefSeq" id="WP_009771542.1">
    <property type="nucleotide sequence ID" value="NZ_AKAU01000323.1"/>
</dbReference>
<dbReference type="Gene3D" id="3.10.20.600">
    <property type="match status" value="1"/>
</dbReference>
<name>A0ABP2P7U7_9BURK</name>
<accession>A0ABP2P7U7</accession>
<dbReference type="EMBL" id="AKAU01000323">
    <property type="protein sequence ID" value="EIM93124.1"/>
    <property type="molecule type" value="Genomic_DNA"/>
</dbReference>
<evidence type="ECO:0000256" key="5">
    <source>
        <dbReference type="ARBA" id="ARBA00023004"/>
    </source>
</evidence>
<dbReference type="SMART" id="SM00928">
    <property type="entry name" value="NADH_4Fe-4S"/>
    <property type="match status" value="1"/>
</dbReference>
<keyword evidence="3" id="KW-0004">4Fe-4S</keyword>
<sequence>MNTPITVYVPCDAAALAMDADAVAWAIAREAEQRGATVTLVRNGSRGLLWLEPLVEVATPQGRVAYGPVLPEDVPALFDAGLLQGGAHPLGHGLTEAIPYLKGQERLTFARVGITGPLSLDDYAAHGGLEGLQRALSLTPEQIVDEVTQSGLRGRGGAAFPTGIKWKTVLGSPAAQKYIVCNADEGDSGTFADRLLMEGDPYMLIEGITIAGLAVGATQGYVYVRSEYPHAIATLEAAIQYARDAGWLGPDIHGSDRRFDLEVRKGAGAYICGEETSLLESLEGKRGVVRAKPPLPAVKGLFGKPTVINNVISLASVPVILARGAAYYRDYGVGRSHGTLPFQLAGNLKHGGLVEKAFGLTLRELLYDFGGGSASGRPLRAVQVGGPLGAYLPESQWDVPLDYEAYAKVSAMIGHGGLVAFDDTVDMLRMARYAMEFCAIESCGKCTPCRIGSTRGAETLDRIAAGGPQREQQVHLLRDLCDTMLGGSLCALGGMAPYPVLSALDHFPEDFGIPAARAAAPSA</sequence>
<dbReference type="Proteomes" id="UP000004980">
    <property type="component" value="Unassembled WGS sequence"/>
</dbReference>
<dbReference type="PANTHER" id="PTHR43578:SF3">
    <property type="entry name" value="NADH-QUINONE OXIDOREDUCTASE SUBUNIT F"/>
    <property type="match status" value="1"/>
</dbReference>
<dbReference type="PROSITE" id="PS00645">
    <property type="entry name" value="COMPLEX1_51K_2"/>
    <property type="match status" value="1"/>
</dbReference>
<reference evidence="8 9" key="1">
    <citation type="journal article" date="2012" name="J. Bacteriol.">
        <title>Draft Genome Sequence of the Soil Bacterium Burkholderia terrae Strain BS001, Which Interacts with Fungal Surface Structures.</title>
        <authorList>
            <person name="Nazir R."/>
            <person name="Hansen M.A."/>
            <person name="Sorensen S."/>
            <person name="van Elsas J.D."/>
        </authorList>
    </citation>
    <scope>NUCLEOTIDE SEQUENCE [LARGE SCALE GENOMIC DNA]</scope>
    <source>
        <strain evidence="8 9">BS001</strain>
    </source>
</reference>
<comment type="similarity">
    <text evidence="2">Belongs to the complex I 51 kDa subunit family.</text>
</comment>
<keyword evidence="6" id="KW-0411">Iron-sulfur</keyword>
<protein>
    <submittedName>
        <fullName evidence="8">NAD-dependent formate dehydrogenase subunit beta</fullName>
    </submittedName>
</protein>
<comment type="caution">
    <text evidence="8">The sequence shown here is derived from an EMBL/GenBank/DDBJ whole genome shotgun (WGS) entry which is preliminary data.</text>
</comment>
<gene>
    <name evidence="8" type="ORF">WQE_51190</name>
</gene>
<evidence type="ECO:0000256" key="4">
    <source>
        <dbReference type="ARBA" id="ARBA00022723"/>
    </source>
</evidence>
<organism evidence="8 9">
    <name type="scientific">Paraburkholderia hospita</name>
    <dbReference type="NCBI Taxonomy" id="169430"/>
    <lineage>
        <taxon>Bacteria</taxon>
        <taxon>Pseudomonadati</taxon>
        <taxon>Pseudomonadota</taxon>
        <taxon>Betaproteobacteria</taxon>
        <taxon>Burkholderiales</taxon>
        <taxon>Burkholderiaceae</taxon>
        <taxon>Paraburkholderia</taxon>
    </lineage>
</organism>
<dbReference type="Gene3D" id="6.10.250.1450">
    <property type="match status" value="1"/>
</dbReference>
<evidence type="ECO:0000256" key="1">
    <source>
        <dbReference type="ARBA" id="ARBA00001917"/>
    </source>
</evidence>
<dbReference type="InterPro" id="IPR001949">
    <property type="entry name" value="NADH-UbQ_OxRdtase_51kDa_CS"/>
</dbReference>
<dbReference type="Pfam" id="PF01512">
    <property type="entry name" value="Complex1_51K"/>
    <property type="match status" value="1"/>
</dbReference>
<evidence type="ECO:0000259" key="7">
    <source>
        <dbReference type="SMART" id="SM00928"/>
    </source>
</evidence>
<evidence type="ECO:0000256" key="3">
    <source>
        <dbReference type="ARBA" id="ARBA00022485"/>
    </source>
</evidence>
<keyword evidence="4" id="KW-0479">Metal-binding</keyword>
<evidence type="ECO:0000256" key="2">
    <source>
        <dbReference type="ARBA" id="ARBA00007523"/>
    </source>
</evidence>
<dbReference type="Gene3D" id="3.40.50.11540">
    <property type="entry name" value="NADH-ubiquinone oxidoreductase 51kDa subunit"/>
    <property type="match status" value="1"/>
</dbReference>
<keyword evidence="5" id="KW-0408">Iron</keyword>
<dbReference type="InterPro" id="IPR037207">
    <property type="entry name" value="Nuop51_4Fe4S-bd_sf"/>
</dbReference>
<dbReference type="InterPro" id="IPR036249">
    <property type="entry name" value="Thioredoxin-like_sf"/>
</dbReference>
<dbReference type="InterPro" id="IPR019575">
    <property type="entry name" value="Nuop51_4Fe4S-bd"/>
</dbReference>
<dbReference type="CDD" id="cd03063">
    <property type="entry name" value="TRX_Fd_FDH_beta"/>
    <property type="match status" value="1"/>
</dbReference>
<dbReference type="Pfam" id="PF10589">
    <property type="entry name" value="NADH_4Fe-4S"/>
    <property type="match status" value="1"/>
</dbReference>
<evidence type="ECO:0000313" key="8">
    <source>
        <dbReference type="EMBL" id="EIM93124.1"/>
    </source>
</evidence>
<dbReference type="InterPro" id="IPR011538">
    <property type="entry name" value="Nuo51_FMN-bd"/>
</dbReference>
<feature type="domain" description="NADH-ubiquinone oxidoreductase 51kDa subunit iron-sulphur binding" evidence="7">
    <location>
        <begin position="428"/>
        <end position="473"/>
    </location>
</feature>
<dbReference type="Gene3D" id="1.20.1440.230">
    <property type="entry name" value="NADH-ubiquinone oxidoreductase 51kDa subunit, iron-sulphur binding domain"/>
    <property type="match status" value="1"/>
</dbReference>
<dbReference type="PANTHER" id="PTHR43578">
    <property type="entry name" value="NADH-QUINONE OXIDOREDUCTASE SUBUNIT F"/>
    <property type="match status" value="1"/>
</dbReference>
<dbReference type="SUPFAM" id="SSF52833">
    <property type="entry name" value="Thioredoxin-like"/>
    <property type="match status" value="1"/>
</dbReference>
<dbReference type="SUPFAM" id="SSF140490">
    <property type="entry name" value="Nqo1C-terminal domain-like"/>
    <property type="match status" value="1"/>
</dbReference>
<proteinExistence type="inferred from homology"/>
<evidence type="ECO:0000256" key="6">
    <source>
        <dbReference type="ARBA" id="ARBA00023014"/>
    </source>
</evidence>
<dbReference type="PROSITE" id="PS00644">
    <property type="entry name" value="COMPLEX1_51K_1"/>
    <property type="match status" value="1"/>
</dbReference>